<dbReference type="SUPFAM" id="SSF46548">
    <property type="entry name" value="alpha-helical ferredoxin"/>
    <property type="match status" value="1"/>
</dbReference>
<feature type="domain" description="4Fe-4S ferredoxin-type" evidence="1">
    <location>
        <begin position="5"/>
        <end position="35"/>
    </location>
</feature>
<dbReference type="InterPro" id="IPR009051">
    <property type="entry name" value="Helical_ferredxn"/>
</dbReference>
<dbReference type="PROSITE" id="PS51379">
    <property type="entry name" value="4FE4S_FER_2"/>
    <property type="match status" value="1"/>
</dbReference>
<name>L0A869_CALLD</name>
<keyword evidence="3" id="KW-1185">Reference proteome</keyword>
<accession>L0A869</accession>
<dbReference type="GO" id="GO:0016491">
    <property type="term" value="F:oxidoreductase activity"/>
    <property type="evidence" value="ECO:0007669"/>
    <property type="project" value="UniProtKB-ARBA"/>
</dbReference>
<dbReference type="OrthoDB" id="23833at2157"/>
<dbReference type="GO" id="GO:0051536">
    <property type="term" value="F:iron-sulfur cluster binding"/>
    <property type="evidence" value="ECO:0007669"/>
    <property type="project" value="InterPro"/>
</dbReference>
<proteinExistence type="predicted"/>
<dbReference type="PROSITE" id="PS00198">
    <property type="entry name" value="4FE4S_FER_1"/>
    <property type="match status" value="2"/>
</dbReference>
<dbReference type="AlphaFoldDB" id="L0A869"/>
<dbReference type="RefSeq" id="WP_015231929.1">
    <property type="nucleotide sequence ID" value="NC_019791.1"/>
</dbReference>
<dbReference type="GeneID" id="14211509"/>
<dbReference type="Gene3D" id="1.10.1060.10">
    <property type="entry name" value="Alpha-helical ferredoxin"/>
    <property type="match status" value="1"/>
</dbReference>
<dbReference type="KEGG" id="clg:Calag_0249"/>
<organism evidence="2 3">
    <name type="scientific">Caldisphaera lagunensis (strain DSM 15908 / JCM 11604 / ANMR 0165 / IC-154)</name>
    <dbReference type="NCBI Taxonomy" id="1056495"/>
    <lineage>
        <taxon>Archaea</taxon>
        <taxon>Thermoproteota</taxon>
        <taxon>Thermoprotei</taxon>
        <taxon>Acidilobales</taxon>
        <taxon>Caldisphaeraceae</taxon>
        <taxon>Caldisphaera</taxon>
    </lineage>
</organism>
<dbReference type="eggNOG" id="arCOG00961">
    <property type="taxonomic scope" value="Archaea"/>
</dbReference>
<dbReference type="Pfam" id="PF13183">
    <property type="entry name" value="Fer4_8"/>
    <property type="match status" value="1"/>
</dbReference>
<dbReference type="STRING" id="1056495.Calag_0249"/>
<sequence length="109" mass="12455">MKVNIKLLYDEVSKCVYCGFCEAVCPTINLGTHRGYGPRGRVNLIKDVLENKIITEEFLASIYSCLLCDACYIVCPAKIDTGRIVRDMRSIIRSEYNSDKNEKIIIKER</sequence>
<dbReference type="Proteomes" id="UP000010469">
    <property type="component" value="Chromosome"/>
</dbReference>
<protein>
    <recommendedName>
        <fullName evidence="1">4Fe-4S ferredoxin-type domain-containing protein</fullName>
    </recommendedName>
</protein>
<dbReference type="InParanoid" id="L0A869"/>
<reference evidence="3" key="1">
    <citation type="submission" date="2012-03" db="EMBL/GenBank/DDBJ databases">
        <title>Complete genome of Caldisphaera lagunensis DSM 15908.</title>
        <authorList>
            <person name="Lucas S."/>
            <person name="Copeland A."/>
            <person name="Lapidus A."/>
            <person name="Glavina del Rio T."/>
            <person name="Dalin E."/>
            <person name="Tice H."/>
            <person name="Bruce D."/>
            <person name="Goodwin L."/>
            <person name="Pitluck S."/>
            <person name="Peters L."/>
            <person name="Mikhailova N."/>
            <person name="Teshima H."/>
            <person name="Kyrpides N."/>
            <person name="Mavromatis K."/>
            <person name="Ivanova N."/>
            <person name="Brettin T."/>
            <person name="Detter J.C."/>
            <person name="Han C."/>
            <person name="Larimer F."/>
            <person name="Land M."/>
            <person name="Hauser L."/>
            <person name="Markowitz V."/>
            <person name="Cheng J.-F."/>
            <person name="Hugenholtz P."/>
            <person name="Woyke T."/>
            <person name="Wu D."/>
            <person name="Spring S."/>
            <person name="Schroeder M."/>
            <person name="Brambilla E."/>
            <person name="Klenk H.-P."/>
            <person name="Eisen J.A."/>
        </authorList>
    </citation>
    <scope>NUCLEOTIDE SEQUENCE [LARGE SCALE GENOMIC DNA]</scope>
    <source>
        <strain evidence="3">DSM 15908 / JCM 11604 / IC-154</strain>
    </source>
</reference>
<dbReference type="HOGENOM" id="CLU_187361_0_0_2"/>
<dbReference type="PANTHER" id="PTHR32479">
    <property type="entry name" value="GLYCOLATE OXIDASE IRON-SULFUR SUBUNIT"/>
    <property type="match status" value="1"/>
</dbReference>
<dbReference type="EMBL" id="CP003378">
    <property type="protein sequence ID" value="AFZ70031.1"/>
    <property type="molecule type" value="Genomic_DNA"/>
</dbReference>
<evidence type="ECO:0000259" key="1">
    <source>
        <dbReference type="PROSITE" id="PS51379"/>
    </source>
</evidence>
<dbReference type="InterPro" id="IPR017896">
    <property type="entry name" value="4Fe4S_Fe-S-bd"/>
</dbReference>
<evidence type="ECO:0000313" key="2">
    <source>
        <dbReference type="EMBL" id="AFZ70031.1"/>
    </source>
</evidence>
<evidence type="ECO:0000313" key="3">
    <source>
        <dbReference type="Proteomes" id="UP000010469"/>
    </source>
</evidence>
<gene>
    <name evidence="2" type="ordered locus">Calag_0249</name>
</gene>
<dbReference type="InterPro" id="IPR017900">
    <property type="entry name" value="4Fe4S_Fe_S_CS"/>
</dbReference>
<dbReference type="PANTHER" id="PTHR32479:SF17">
    <property type="entry name" value="GLYCOLATE OXIDASE IRON-SULFUR SUBUNIT"/>
    <property type="match status" value="1"/>
</dbReference>